<accession>A0A5N4CFN2</accession>
<protein>
    <submittedName>
        <fullName evidence="2">Uncharacterized protein</fullName>
    </submittedName>
</protein>
<evidence type="ECO:0000313" key="2">
    <source>
        <dbReference type="EMBL" id="KAB1257731.1"/>
    </source>
</evidence>
<dbReference type="Proteomes" id="UP000299084">
    <property type="component" value="Unassembled WGS sequence"/>
</dbReference>
<reference evidence="2 3" key="1">
    <citation type="journal article" date="2019" name="Mol. Ecol. Resour.">
        <title>Improving Illumina assemblies with Hi-C and long reads: an example with the North African dromedary.</title>
        <authorList>
            <person name="Elbers J.P."/>
            <person name="Rogers M.F."/>
            <person name="Perelman P.L."/>
            <person name="Proskuryakova A.A."/>
            <person name="Serdyukova N.A."/>
            <person name="Johnson W.E."/>
            <person name="Horin P."/>
            <person name="Corander J."/>
            <person name="Murphy D."/>
            <person name="Burger P.A."/>
        </authorList>
    </citation>
    <scope>NUCLEOTIDE SEQUENCE [LARGE SCALE GENOMIC DNA]</scope>
    <source>
        <strain evidence="2">Drom800</strain>
        <tissue evidence="2">Blood</tissue>
    </source>
</reference>
<comment type="caution">
    <text evidence="2">The sequence shown here is derived from an EMBL/GenBank/DDBJ whole genome shotgun (WGS) entry which is preliminary data.</text>
</comment>
<dbReference type="EMBL" id="JWIN03000026">
    <property type="protein sequence ID" value="KAB1257731.1"/>
    <property type="molecule type" value="Genomic_DNA"/>
</dbReference>
<feature type="region of interest" description="Disordered" evidence="1">
    <location>
        <begin position="1"/>
        <end position="28"/>
    </location>
</feature>
<evidence type="ECO:0000256" key="1">
    <source>
        <dbReference type="SAM" id="MobiDB-lite"/>
    </source>
</evidence>
<dbReference type="AlphaFoldDB" id="A0A5N4CFN2"/>
<name>A0A5N4CFN2_CAMDR</name>
<keyword evidence="3" id="KW-1185">Reference proteome</keyword>
<evidence type="ECO:0000313" key="3">
    <source>
        <dbReference type="Proteomes" id="UP000299084"/>
    </source>
</evidence>
<sequence>MSRSRLSGPHRVGSERPAVSQAPWPPLHPQWAGSSFLVIVVLCQ</sequence>
<gene>
    <name evidence="2" type="ORF">Cadr_000026585</name>
</gene>
<proteinExistence type="predicted"/>
<organism evidence="2 3">
    <name type="scientific">Camelus dromedarius</name>
    <name type="common">Dromedary</name>
    <name type="synonym">Arabian camel</name>
    <dbReference type="NCBI Taxonomy" id="9838"/>
    <lineage>
        <taxon>Eukaryota</taxon>
        <taxon>Metazoa</taxon>
        <taxon>Chordata</taxon>
        <taxon>Craniata</taxon>
        <taxon>Vertebrata</taxon>
        <taxon>Euteleostomi</taxon>
        <taxon>Mammalia</taxon>
        <taxon>Eutheria</taxon>
        <taxon>Laurasiatheria</taxon>
        <taxon>Artiodactyla</taxon>
        <taxon>Tylopoda</taxon>
        <taxon>Camelidae</taxon>
        <taxon>Camelus</taxon>
    </lineage>
</organism>